<dbReference type="Proteomes" id="UP000799755">
    <property type="component" value="Unassembled WGS sequence"/>
</dbReference>
<name>A0ACB6R2L2_9PLEO</name>
<evidence type="ECO:0000313" key="2">
    <source>
        <dbReference type="Proteomes" id="UP000799755"/>
    </source>
</evidence>
<sequence length="176" mass="18723">MLYPKPLLLALFSATSALCATLNPDFSGTGNIFVVKGSELTTSPAAKVGCLTASGRFVSDYSKCGIFAHDPANYTSMESPVGHCSFGDPSAESGRPQAPPLYAFKCGNPSASTLFYSPNFGEGAGSPPWIWVGNLNWHFEATKIPTAGEDTSLFISNFINLPADRFALMLLWAKLS</sequence>
<reference evidence="1" key="1">
    <citation type="journal article" date="2020" name="Stud. Mycol.">
        <title>101 Dothideomycetes genomes: a test case for predicting lifestyles and emergence of pathogens.</title>
        <authorList>
            <person name="Haridas S."/>
            <person name="Albert R."/>
            <person name="Binder M."/>
            <person name="Bloem J."/>
            <person name="Labutti K."/>
            <person name="Salamov A."/>
            <person name="Andreopoulos B."/>
            <person name="Baker S."/>
            <person name="Barry K."/>
            <person name="Bills G."/>
            <person name="Bluhm B."/>
            <person name="Cannon C."/>
            <person name="Castanera R."/>
            <person name="Culley D."/>
            <person name="Daum C."/>
            <person name="Ezra D."/>
            <person name="Gonzalez J."/>
            <person name="Henrissat B."/>
            <person name="Kuo A."/>
            <person name="Liang C."/>
            <person name="Lipzen A."/>
            <person name="Lutzoni F."/>
            <person name="Magnuson J."/>
            <person name="Mondo S."/>
            <person name="Nolan M."/>
            <person name="Ohm R."/>
            <person name="Pangilinan J."/>
            <person name="Park H.-J."/>
            <person name="Ramirez L."/>
            <person name="Alfaro M."/>
            <person name="Sun H."/>
            <person name="Tritt A."/>
            <person name="Yoshinaga Y."/>
            <person name="Zwiers L.-H."/>
            <person name="Turgeon B."/>
            <person name="Goodwin S."/>
            <person name="Spatafora J."/>
            <person name="Crous P."/>
            <person name="Grigoriev I."/>
        </authorList>
    </citation>
    <scope>NUCLEOTIDE SEQUENCE</scope>
    <source>
        <strain evidence="1">ATCC 200398</strain>
    </source>
</reference>
<protein>
    <submittedName>
        <fullName evidence="1">Uncharacterized protein</fullName>
    </submittedName>
</protein>
<organism evidence="1 2">
    <name type="scientific">Lindgomyces ingoldianus</name>
    <dbReference type="NCBI Taxonomy" id="673940"/>
    <lineage>
        <taxon>Eukaryota</taxon>
        <taxon>Fungi</taxon>
        <taxon>Dikarya</taxon>
        <taxon>Ascomycota</taxon>
        <taxon>Pezizomycotina</taxon>
        <taxon>Dothideomycetes</taxon>
        <taxon>Pleosporomycetidae</taxon>
        <taxon>Pleosporales</taxon>
        <taxon>Lindgomycetaceae</taxon>
        <taxon>Lindgomyces</taxon>
    </lineage>
</organism>
<comment type="caution">
    <text evidence="1">The sequence shown here is derived from an EMBL/GenBank/DDBJ whole genome shotgun (WGS) entry which is preliminary data.</text>
</comment>
<proteinExistence type="predicted"/>
<gene>
    <name evidence="1" type="ORF">BDR25DRAFT_365896</name>
</gene>
<dbReference type="EMBL" id="MU003501">
    <property type="protein sequence ID" value="KAF2472752.1"/>
    <property type="molecule type" value="Genomic_DNA"/>
</dbReference>
<keyword evidence="2" id="KW-1185">Reference proteome</keyword>
<accession>A0ACB6R2L2</accession>
<evidence type="ECO:0000313" key="1">
    <source>
        <dbReference type="EMBL" id="KAF2472752.1"/>
    </source>
</evidence>